<dbReference type="Gene3D" id="3.40.190.10">
    <property type="entry name" value="Periplasmic binding protein-like II"/>
    <property type="match status" value="2"/>
</dbReference>
<dbReference type="GO" id="GO:0009279">
    <property type="term" value="C:cell outer membrane"/>
    <property type="evidence" value="ECO:0007669"/>
    <property type="project" value="UniProtKB-SubCell"/>
</dbReference>
<evidence type="ECO:0000259" key="7">
    <source>
        <dbReference type="SMART" id="SM00062"/>
    </source>
</evidence>
<name>A0A5Q0CE00_9HYPH</name>
<dbReference type="GO" id="GO:0042597">
    <property type="term" value="C:periplasmic space"/>
    <property type="evidence" value="ECO:0007669"/>
    <property type="project" value="UniProtKB-SubCell"/>
</dbReference>
<sequence>MKSLPKCLVLAVALSSSCLLPSGAFANSAAPAGKPALIERHVIDLDAMKQRRIVRVIVPFSKTIYFVDKGRQFGTAVEFGRELEKVLNKDRKKQIDHVNAIFVPTPRDQLLTALNEGLGDIVMANLTITDERAKAVDFTDPLYADAKEVLVASPASPSVANLDALSGQHVAVRKSSSYYEHLLTRNRELVSSGKKEIVIDPMDESLEDEDLMEMVNAGLLPFTVVDSYKAEIWAHVFHDLKVRDDVVVSSEGRIAWAIRKNSPQLKAELNAFVATHKVGTTFGNILRTTFFKQDKIVKRAYSPSDVQRFEALIQIFRKYGGTYSFDYLMLIAQGYQESQLDQSRRSPRGAVGIMQMLPSTAKDKDIGISGIDKDPDRNVEAGAKYLRHLIKTYIDDENLQPKDRQLFAFAAYNAGPGNLRKFREKAKTMGLDPDVWFGNVENGAAAIVGRETVQYVSNIYKYYVAYSLLVERMDERKRTELLQRK</sequence>
<dbReference type="EMBL" id="CP043499">
    <property type="protein sequence ID" value="QFY63572.1"/>
    <property type="molecule type" value="Genomic_DNA"/>
</dbReference>
<dbReference type="InterPro" id="IPR023346">
    <property type="entry name" value="Lysozyme-like_dom_sf"/>
</dbReference>
<dbReference type="SMART" id="SM00062">
    <property type="entry name" value="PBPb"/>
    <property type="match status" value="1"/>
</dbReference>
<feature type="chain" id="PRO_5024935491" evidence="6">
    <location>
        <begin position="27"/>
        <end position="485"/>
    </location>
</feature>
<dbReference type="CDD" id="cd13403">
    <property type="entry name" value="MLTF-like"/>
    <property type="match status" value="1"/>
</dbReference>
<dbReference type="PROSITE" id="PS51257">
    <property type="entry name" value="PROKAR_LIPOPROTEIN"/>
    <property type="match status" value="1"/>
</dbReference>
<comment type="subcellular location">
    <subcellularLocation>
        <location evidence="1">Cell outer membrane</location>
        <topology evidence="1">Peripheral membrane protein</topology>
    </subcellularLocation>
    <subcellularLocation>
        <location evidence="2">Periplasm</location>
    </subcellularLocation>
</comment>
<dbReference type="RefSeq" id="WP_153273530.1">
    <property type="nucleotide sequence ID" value="NZ_CP043499.1"/>
</dbReference>
<dbReference type="PANTHER" id="PTHR35936">
    <property type="entry name" value="MEMBRANE-BOUND LYTIC MUREIN TRANSGLYCOSYLASE F"/>
    <property type="match status" value="1"/>
</dbReference>
<evidence type="ECO:0000313" key="8">
    <source>
        <dbReference type="EMBL" id="QFY63572.1"/>
    </source>
</evidence>
<keyword evidence="4 6" id="KW-0732">Signal</keyword>
<proteinExistence type="inferred from homology"/>
<keyword evidence="9" id="KW-1185">Reference proteome</keyword>
<evidence type="ECO:0000256" key="4">
    <source>
        <dbReference type="ARBA" id="ARBA00022729"/>
    </source>
</evidence>
<dbReference type="AlphaFoldDB" id="A0A5Q0CE00"/>
<feature type="signal peptide" evidence="6">
    <location>
        <begin position="1"/>
        <end position="26"/>
    </location>
</feature>
<dbReference type="SUPFAM" id="SSF53955">
    <property type="entry name" value="Lysozyme-like"/>
    <property type="match status" value="1"/>
</dbReference>
<dbReference type="PANTHER" id="PTHR35936:SF19">
    <property type="entry name" value="AMINO-ACID-BINDING PROTEIN YXEM-RELATED"/>
    <property type="match status" value="1"/>
</dbReference>
<gene>
    <name evidence="8" type="ORF">FZ934_25365</name>
</gene>
<dbReference type="InterPro" id="IPR008258">
    <property type="entry name" value="Transglycosylase_SLT_dom_1"/>
</dbReference>
<evidence type="ECO:0000256" key="2">
    <source>
        <dbReference type="ARBA" id="ARBA00004418"/>
    </source>
</evidence>
<dbReference type="OrthoDB" id="9801695at2"/>
<dbReference type="CDD" id="cd01009">
    <property type="entry name" value="PBP2_YfhD_N"/>
    <property type="match status" value="1"/>
</dbReference>
<evidence type="ECO:0000256" key="6">
    <source>
        <dbReference type="SAM" id="SignalP"/>
    </source>
</evidence>
<geneLocation type="plasmid" evidence="8 9">
    <name>unnamed</name>
</geneLocation>
<dbReference type="KEGG" id="rgr:FZ934_25365"/>
<dbReference type="SUPFAM" id="SSF53850">
    <property type="entry name" value="Periplasmic binding protein-like II"/>
    <property type="match status" value="1"/>
</dbReference>
<organism evidence="8 9">
    <name type="scientific">Rhizobium grahamii</name>
    <dbReference type="NCBI Taxonomy" id="1120045"/>
    <lineage>
        <taxon>Bacteria</taxon>
        <taxon>Pseudomonadati</taxon>
        <taxon>Pseudomonadota</taxon>
        <taxon>Alphaproteobacteria</taxon>
        <taxon>Hyphomicrobiales</taxon>
        <taxon>Rhizobiaceae</taxon>
        <taxon>Rhizobium/Agrobacterium group</taxon>
        <taxon>Rhizobium</taxon>
    </lineage>
</organism>
<dbReference type="Proteomes" id="UP000326881">
    <property type="component" value="Plasmid unnamed"/>
</dbReference>
<dbReference type="Pfam" id="PF00497">
    <property type="entry name" value="SBP_bac_3"/>
    <property type="match status" value="1"/>
</dbReference>
<evidence type="ECO:0000256" key="1">
    <source>
        <dbReference type="ARBA" id="ARBA00004339"/>
    </source>
</evidence>
<keyword evidence="5" id="KW-0998">Cell outer membrane</keyword>
<keyword evidence="8" id="KW-0614">Plasmid</keyword>
<feature type="domain" description="Solute-binding protein family 3/N-terminal" evidence="7">
    <location>
        <begin position="53"/>
        <end position="293"/>
    </location>
</feature>
<evidence type="ECO:0000256" key="3">
    <source>
        <dbReference type="ARBA" id="ARBA00009387"/>
    </source>
</evidence>
<accession>A0A5Q0CE00</accession>
<evidence type="ECO:0000313" key="9">
    <source>
        <dbReference type="Proteomes" id="UP000326881"/>
    </source>
</evidence>
<keyword evidence="5" id="KW-0472">Membrane</keyword>
<evidence type="ECO:0000256" key="5">
    <source>
        <dbReference type="ARBA" id="ARBA00023237"/>
    </source>
</evidence>
<dbReference type="InterPro" id="IPR001638">
    <property type="entry name" value="Solute-binding_3/MltF_N"/>
</dbReference>
<protein>
    <submittedName>
        <fullName evidence="8">Transporter substrate-binding domain-containing protein</fullName>
    </submittedName>
</protein>
<dbReference type="Pfam" id="PF01464">
    <property type="entry name" value="SLT"/>
    <property type="match status" value="1"/>
</dbReference>
<comment type="similarity">
    <text evidence="3">Belongs to the virb1 family.</text>
</comment>
<reference evidence="8 9" key="1">
    <citation type="submission" date="2019-08" db="EMBL/GenBank/DDBJ databases">
        <title>Prosopis cineraria nodule microbiome.</title>
        <authorList>
            <person name="Ali R."/>
            <person name="Chaluvadi S.R."/>
            <person name="Wang X."/>
        </authorList>
    </citation>
    <scope>NUCLEOTIDE SEQUENCE [LARGE SCALE GENOMIC DNA]</scope>
    <source>
        <strain evidence="8 9">BG7</strain>
        <plasmid evidence="8 9">unnamed</plasmid>
    </source>
</reference>
<dbReference type="Gene3D" id="1.10.530.10">
    <property type="match status" value="1"/>
</dbReference>